<dbReference type="InterPro" id="IPR041657">
    <property type="entry name" value="HTH_17"/>
</dbReference>
<gene>
    <name evidence="2" type="ORF">SAMN05216480_106169</name>
</gene>
<dbReference type="Proteomes" id="UP000199138">
    <property type="component" value="Unassembled WGS sequence"/>
</dbReference>
<dbReference type="SUPFAM" id="SSF46955">
    <property type="entry name" value="Putative DNA-binding domain"/>
    <property type="match status" value="1"/>
</dbReference>
<proteinExistence type="predicted"/>
<evidence type="ECO:0000313" key="2">
    <source>
        <dbReference type="EMBL" id="SFU54308.1"/>
    </source>
</evidence>
<dbReference type="EMBL" id="FPBK01000006">
    <property type="protein sequence ID" value="SFU54308.1"/>
    <property type="molecule type" value="Genomic_DNA"/>
</dbReference>
<protein>
    <submittedName>
        <fullName evidence="2">DNA binding domain-containing protein, excisionase family</fullName>
    </submittedName>
</protein>
<keyword evidence="3" id="KW-1185">Reference proteome</keyword>
<dbReference type="RefSeq" id="WP_143106400.1">
    <property type="nucleotide sequence ID" value="NZ_FPBK01000006.1"/>
</dbReference>
<sequence>MKKNKQELMSYLDPSLVVQVLEQTSYLLQLVEHLHLEGRFLSTKEVADRHHVCKRTVLRMVRRGHLVAVKQHNRFYYEVEATDRFFRNYWGLEVC</sequence>
<reference evidence="2 3" key="1">
    <citation type="submission" date="2016-10" db="EMBL/GenBank/DDBJ databases">
        <authorList>
            <person name="de Groot N.N."/>
        </authorList>
    </citation>
    <scope>NUCLEOTIDE SEQUENCE [LARGE SCALE GENOMIC DNA]</scope>
    <source>
        <strain evidence="2 3">CGMCC 1.12333</strain>
    </source>
</reference>
<name>A0A1I7H0S0_9FLAO</name>
<dbReference type="Pfam" id="PF12728">
    <property type="entry name" value="HTH_17"/>
    <property type="match status" value="1"/>
</dbReference>
<feature type="domain" description="Helix-turn-helix" evidence="1">
    <location>
        <begin position="40"/>
        <end position="81"/>
    </location>
</feature>
<dbReference type="InterPro" id="IPR009061">
    <property type="entry name" value="DNA-bd_dom_put_sf"/>
</dbReference>
<organism evidence="2 3">
    <name type="scientific">Pustulibacterium marinum</name>
    <dbReference type="NCBI Taxonomy" id="1224947"/>
    <lineage>
        <taxon>Bacteria</taxon>
        <taxon>Pseudomonadati</taxon>
        <taxon>Bacteroidota</taxon>
        <taxon>Flavobacteriia</taxon>
        <taxon>Flavobacteriales</taxon>
        <taxon>Flavobacteriaceae</taxon>
        <taxon>Pustulibacterium</taxon>
    </lineage>
</organism>
<dbReference type="AlphaFoldDB" id="A0A1I7H0S0"/>
<evidence type="ECO:0000313" key="3">
    <source>
        <dbReference type="Proteomes" id="UP000199138"/>
    </source>
</evidence>
<evidence type="ECO:0000259" key="1">
    <source>
        <dbReference type="Pfam" id="PF12728"/>
    </source>
</evidence>
<accession>A0A1I7H0S0</accession>